<feature type="domain" description="ER-bound oxygenase mpaB/mpaB'/Rubber oxygenase catalytic" evidence="1">
    <location>
        <begin position="36"/>
        <end position="275"/>
    </location>
</feature>
<dbReference type="STRING" id="1344003.SAMN05445060_3027"/>
<name>A0A1N7GRF4_9NOCA</name>
<gene>
    <name evidence="2" type="ORF">SAMN05445060_3027</name>
</gene>
<dbReference type="PANTHER" id="PTHR36151">
    <property type="entry name" value="BLR2777 PROTEIN"/>
    <property type="match status" value="1"/>
</dbReference>
<evidence type="ECO:0000259" key="1">
    <source>
        <dbReference type="Pfam" id="PF09995"/>
    </source>
</evidence>
<sequence>MYEWPKVPIVNTRKRLAEQYGPHEDNGFFGPGTVTWKVWAYPTSYILGFARSVTIEHLDPNLTAAVVTSGGVKYRPHTRYGRTLTYFGQVAFGATRPTAKAADVLVKVHSKAIGNDPVTGGRYDANKPSSQLWIHMTAWHSILYCYEKFGPGRLSAGEETQYWTECARAAELQTIDPATVPRSREEVIAYFDDWRPHLAASEAAADMVHFILNLEVALPPQMSARQRLLFKPLTTLLSKGVVATYPKYMRDLLNVQQSPLVDALVTPPLRALHTLLDRWLFARVFLMAVLAPQALPVVAPVVLGIPAENDITMTPRQAQREYGFDEPAQAHLGMRAKQYDRVFDKGERPSDEGLIESQQHIGAMEPRTAV</sequence>
<dbReference type="Pfam" id="PF09995">
    <property type="entry name" value="MPAB_Lcp_cat"/>
    <property type="match status" value="1"/>
</dbReference>
<reference evidence="2 3" key="1">
    <citation type="submission" date="2017-01" db="EMBL/GenBank/DDBJ databases">
        <authorList>
            <person name="Mah S.A."/>
            <person name="Swanson W.J."/>
            <person name="Moy G.W."/>
            <person name="Vacquier V.D."/>
        </authorList>
    </citation>
    <scope>NUCLEOTIDE SEQUENCE [LARGE SCALE GENOMIC DNA]</scope>
    <source>
        <strain evidence="2 3">CPCC 203464</strain>
    </source>
</reference>
<dbReference type="Proteomes" id="UP000186218">
    <property type="component" value="Unassembled WGS sequence"/>
</dbReference>
<dbReference type="InterPro" id="IPR018713">
    <property type="entry name" value="MPAB/Lcp_cat_dom"/>
</dbReference>
<dbReference type="PANTHER" id="PTHR36151:SF3">
    <property type="entry name" value="ER-BOUND OXYGENASE MPAB_MPAB'_RUBBER OXYGENASE CATALYTIC DOMAIN-CONTAINING PROTEIN"/>
    <property type="match status" value="1"/>
</dbReference>
<dbReference type="EMBL" id="FTNT01000009">
    <property type="protein sequence ID" value="SIS15129.1"/>
    <property type="molecule type" value="Genomic_DNA"/>
</dbReference>
<accession>A0A1N7GRF4</accession>
<evidence type="ECO:0000313" key="2">
    <source>
        <dbReference type="EMBL" id="SIS15129.1"/>
    </source>
</evidence>
<dbReference type="GO" id="GO:0016491">
    <property type="term" value="F:oxidoreductase activity"/>
    <property type="evidence" value="ECO:0007669"/>
    <property type="project" value="InterPro"/>
</dbReference>
<dbReference type="RefSeq" id="WP_083710076.1">
    <property type="nucleotide sequence ID" value="NZ_FTNT01000009.1"/>
</dbReference>
<protein>
    <submittedName>
        <fullName evidence="2">Uncharacterized conserved protein, DUF2236 family</fullName>
    </submittedName>
</protein>
<dbReference type="AlphaFoldDB" id="A0A1N7GRF4"/>
<evidence type="ECO:0000313" key="3">
    <source>
        <dbReference type="Proteomes" id="UP000186218"/>
    </source>
</evidence>
<dbReference type="OrthoDB" id="108890at2"/>
<keyword evidence="3" id="KW-1185">Reference proteome</keyword>
<proteinExistence type="predicted"/>
<organism evidence="2 3">
    <name type="scientific">Williamsia sterculiae</name>
    <dbReference type="NCBI Taxonomy" id="1344003"/>
    <lineage>
        <taxon>Bacteria</taxon>
        <taxon>Bacillati</taxon>
        <taxon>Actinomycetota</taxon>
        <taxon>Actinomycetes</taxon>
        <taxon>Mycobacteriales</taxon>
        <taxon>Nocardiaceae</taxon>
        <taxon>Williamsia</taxon>
    </lineage>
</organism>